<evidence type="ECO:0000256" key="1">
    <source>
        <dbReference type="SAM" id="MobiDB-lite"/>
    </source>
</evidence>
<dbReference type="AlphaFoldDB" id="E9AQN6"/>
<feature type="compositionally biased region" description="Polar residues" evidence="1">
    <location>
        <begin position="130"/>
        <end position="140"/>
    </location>
</feature>
<organism evidence="2 3">
    <name type="scientific">Leishmania mexicana (strain MHOM/GT/2001/U1103)</name>
    <dbReference type="NCBI Taxonomy" id="929439"/>
    <lineage>
        <taxon>Eukaryota</taxon>
        <taxon>Discoba</taxon>
        <taxon>Euglenozoa</taxon>
        <taxon>Kinetoplastea</taxon>
        <taxon>Metakinetoplastina</taxon>
        <taxon>Trypanosomatida</taxon>
        <taxon>Trypanosomatidae</taxon>
        <taxon>Leishmaniinae</taxon>
        <taxon>Leishmania</taxon>
    </lineage>
</organism>
<dbReference type="EMBL" id="FR799569">
    <property type="protein sequence ID" value="CBZ25255.1"/>
    <property type="molecule type" value="Genomic_DNA"/>
</dbReference>
<dbReference type="SUPFAM" id="SSF52833">
    <property type="entry name" value="Thioredoxin-like"/>
    <property type="match status" value="1"/>
</dbReference>
<reference evidence="2 3" key="1">
    <citation type="journal article" date="2011" name="Genome Res.">
        <title>Chromosome and gene copy number variation allow major structural change between species and strains of Leishmania.</title>
        <authorList>
            <person name="Rogers M.B."/>
            <person name="Hilley J.D."/>
            <person name="Dickens N.J."/>
            <person name="Wilkes J."/>
            <person name="Bates P.A."/>
            <person name="Depledge D.P."/>
            <person name="Harris D."/>
            <person name="Her Y."/>
            <person name="Herzyk P."/>
            <person name="Imamura H."/>
            <person name="Otto T.D."/>
            <person name="Sanders M."/>
            <person name="Seeger K."/>
            <person name="Dujardin J.C."/>
            <person name="Berriman M."/>
            <person name="Smith D.F."/>
            <person name="Hertz-Fowler C."/>
            <person name="Mottram J.C."/>
        </authorList>
    </citation>
    <scope>NUCLEOTIDE SEQUENCE [LARGE SCALE GENOMIC DNA]</scope>
    <source>
        <strain evidence="2 3">MHOM/GT/2001/U1103</strain>
    </source>
</reference>
<dbReference type="Gene3D" id="3.40.30.10">
    <property type="entry name" value="Glutaredoxin"/>
    <property type="match status" value="1"/>
</dbReference>
<feature type="compositionally biased region" description="Low complexity" evidence="1">
    <location>
        <begin position="308"/>
        <end position="323"/>
    </location>
</feature>
<dbReference type="VEuPathDB" id="TriTrypDB:LmxM.16.0770"/>
<dbReference type="GeneID" id="13450315"/>
<accession>E9AQN6</accession>
<evidence type="ECO:0000313" key="3">
    <source>
        <dbReference type="Proteomes" id="UP000007259"/>
    </source>
</evidence>
<gene>
    <name evidence="2" type="ORF">LMXM_16_0770</name>
</gene>
<keyword evidence="3" id="KW-1185">Reference proteome</keyword>
<evidence type="ECO:0000313" key="2">
    <source>
        <dbReference type="EMBL" id="CBZ25255.1"/>
    </source>
</evidence>
<dbReference type="RefSeq" id="XP_003873763.1">
    <property type="nucleotide sequence ID" value="XM_003873714.1"/>
</dbReference>
<feature type="region of interest" description="Disordered" evidence="1">
    <location>
        <begin position="280"/>
        <end position="367"/>
    </location>
</feature>
<dbReference type="OMA" id="YRDETSM"/>
<name>E9AQN6_LEIMU</name>
<dbReference type="KEGG" id="lmi:LMXM_16_0770"/>
<feature type="region of interest" description="Disordered" evidence="1">
    <location>
        <begin position="118"/>
        <end position="255"/>
    </location>
</feature>
<dbReference type="OrthoDB" id="9932926at2759"/>
<dbReference type="PhylomeDB" id="E9AQN6"/>
<dbReference type="InterPro" id="IPR036249">
    <property type="entry name" value="Thioredoxin-like_sf"/>
</dbReference>
<feature type="compositionally biased region" description="Low complexity" evidence="1">
    <location>
        <begin position="280"/>
        <end position="298"/>
    </location>
</feature>
<protein>
    <recommendedName>
        <fullName evidence="4">Glutaredoxin domain-containing protein</fullName>
    </recommendedName>
</protein>
<feature type="compositionally biased region" description="Polar residues" evidence="1">
    <location>
        <begin position="547"/>
        <end position="561"/>
    </location>
</feature>
<feature type="compositionally biased region" description="Basic and acidic residues" evidence="1">
    <location>
        <begin position="353"/>
        <end position="364"/>
    </location>
</feature>
<proteinExistence type="predicted"/>
<evidence type="ECO:0008006" key="4">
    <source>
        <dbReference type="Google" id="ProtNLM"/>
    </source>
</evidence>
<dbReference type="Proteomes" id="UP000007259">
    <property type="component" value="Chromosome 16"/>
</dbReference>
<feature type="region of interest" description="Disordered" evidence="1">
    <location>
        <begin position="547"/>
        <end position="583"/>
    </location>
</feature>
<sequence length="583" mass="61747">MLTMALSSLYPSEHRTLRVLELACPDSDADLRESCAHLVSKRRMTIDEAIECVKSEALKGGSTTGTVITTTTPSLARATAMSATRSAVAAPAAASAVSSCSPARSYLPPPPCPHPRACEREGSDAGAGNVGTTYYQGSRSARTRPSAAKEGTTTATRAVPVSARSTAAPPLEADPPHENCTQARSTTRRRYTQGVSALTVTPPVEETSPQALVKGQNGDWVSDGAAEGVTGSGADASRSHSRGRLGQNDGELGDLRDVSAPMAEGQLNESSAPHMLAPTAARRSRESAAAAFTTRAPTGSKPGRDAYSGGVATAAATPPSTGTLLQRRPLPPCSSAVPSLPYTGCREGAADDSAPRKAAERGDADDGYCGAEPLLSELKQTTAEERATFESQQADMMHYWYRDETSMFDDCLSRYGPGQVLFFMTSMTGERAVRDRCRLMQNLLFIKLIPHHTIDIADSEFFHRRVRRLYTGATTKHNMPEMPLLFVDTTLIGDFVTVQELEDCGELDAMMIEAGCRVLRRRIVEAHQQRRAGLAAVPLLLPVSTSSAAKSTESGTPSSTAPVGASRPSVTVGRCTVSDGGQL</sequence>